<dbReference type="HAMAP" id="MF_00093">
    <property type="entry name" value="Rel_fac_1"/>
    <property type="match status" value="1"/>
</dbReference>
<evidence type="ECO:0000256" key="3">
    <source>
        <dbReference type="ARBA" id="ARBA00010835"/>
    </source>
</evidence>
<evidence type="ECO:0000256" key="1">
    <source>
        <dbReference type="ARBA" id="ARBA00002986"/>
    </source>
</evidence>
<keyword evidence="6 8" id="KW-0648">Protein biosynthesis</keyword>
<evidence type="ECO:0000256" key="4">
    <source>
        <dbReference type="ARBA" id="ARBA00022481"/>
    </source>
</evidence>
<dbReference type="Pfam" id="PF00472">
    <property type="entry name" value="RF-1"/>
    <property type="match status" value="1"/>
</dbReference>
<dbReference type="Pfam" id="PF03462">
    <property type="entry name" value="PCRF"/>
    <property type="match status" value="1"/>
</dbReference>
<dbReference type="GO" id="GO:0016149">
    <property type="term" value="F:translation release factor activity, codon specific"/>
    <property type="evidence" value="ECO:0007669"/>
    <property type="project" value="UniProtKB-UniRule"/>
</dbReference>
<evidence type="ECO:0000256" key="2">
    <source>
        <dbReference type="ARBA" id="ARBA00004496"/>
    </source>
</evidence>
<dbReference type="InterPro" id="IPR000352">
    <property type="entry name" value="Pep_chain_release_fac_I"/>
</dbReference>
<comment type="caution">
    <text evidence="11">The sequence shown here is derived from an EMBL/GenBank/DDBJ whole genome shotgun (WGS) entry which is preliminary data.</text>
</comment>
<feature type="domain" description="Prokaryotic-type class I peptide chain release factors" evidence="10">
    <location>
        <begin position="226"/>
        <end position="242"/>
    </location>
</feature>
<dbReference type="NCBIfam" id="NF001859">
    <property type="entry name" value="PRK00591.1"/>
    <property type="match status" value="1"/>
</dbReference>
<name>A0A6N7XHI1_9FIRM</name>
<proteinExistence type="inferred from homology"/>
<dbReference type="Proteomes" id="UP000469523">
    <property type="component" value="Unassembled WGS sequence"/>
</dbReference>
<dbReference type="Gene3D" id="3.30.160.20">
    <property type="match status" value="1"/>
</dbReference>
<feature type="coiled-coil region" evidence="9">
    <location>
        <begin position="48"/>
        <end position="94"/>
    </location>
</feature>
<gene>
    <name evidence="8 11" type="primary">prfA</name>
    <name evidence="11" type="ORF">FYJ83_01710</name>
</gene>
<dbReference type="FunFam" id="3.30.160.20:FF:000004">
    <property type="entry name" value="Peptide chain release factor 1"/>
    <property type="match status" value="1"/>
</dbReference>
<dbReference type="FunFam" id="3.30.70.1660:FF:000004">
    <property type="entry name" value="Peptide chain release factor 1"/>
    <property type="match status" value="1"/>
</dbReference>
<dbReference type="InterPro" id="IPR050057">
    <property type="entry name" value="Prokaryotic/Mito_RF"/>
</dbReference>
<evidence type="ECO:0000256" key="9">
    <source>
        <dbReference type="SAM" id="Coils"/>
    </source>
</evidence>
<keyword evidence="5 8" id="KW-0963">Cytoplasm</keyword>
<reference evidence="11 12" key="1">
    <citation type="submission" date="2019-09" db="EMBL/GenBank/DDBJ databases">
        <title>In-depth cultivation of the pig gut microbiome towards novel bacterial diversity and tailored functional studies.</title>
        <authorList>
            <person name="Wylensek D."/>
            <person name="Hitch T.C.A."/>
            <person name="Clavel T."/>
        </authorList>
    </citation>
    <scope>NUCLEOTIDE SEQUENCE [LARGE SCALE GENOMIC DNA]</scope>
    <source>
        <strain evidence="11 12">WCA3-693-APC-4?</strain>
    </source>
</reference>
<evidence type="ECO:0000256" key="8">
    <source>
        <dbReference type="HAMAP-Rule" id="MF_00093"/>
    </source>
</evidence>
<protein>
    <recommendedName>
        <fullName evidence="7 8">Peptide chain release factor 1</fullName>
        <shortName evidence="8">RF-1</shortName>
    </recommendedName>
</protein>
<dbReference type="RefSeq" id="WP_154438474.1">
    <property type="nucleotide sequence ID" value="NZ_VUNQ01000002.1"/>
</dbReference>
<dbReference type="InterPro" id="IPR045853">
    <property type="entry name" value="Pep_chain_release_fac_I_sf"/>
</dbReference>
<comment type="similarity">
    <text evidence="3 8">Belongs to the prokaryotic/mitochondrial release factor family.</text>
</comment>
<comment type="PTM">
    <text evidence="8">Methylated by PrmC. Methylation increases the termination efficiency of RF1.</text>
</comment>
<evidence type="ECO:0000256" key="7">
    <source>
        <dbReference type="ARBA" id="ARBA00050039"/>
    </source>
</evidence>
<organism evidence="11 12">
    <name type="scientific">Tissierella pigra</name>
    <dbReference type="NCBI Taxonomy" id="2607614"/>
    <lineage>
        <taxon>Bacteria</taxon>
        <taxon>Bacillati</taxon>
        <taxon>Bacillota</taxon>
        <taxon>Tissierellia</taxon>
        <taxon>Tissierellales</taxon>
        <taxon>Tissierellaceae</taxon>
        <taxon>Tissierella</taxon>
    </lineage>
</organism>
<evidence type="ECO:0000256" key="5">
    <source>
        <dbReference type="ARBA" id="ARBA00022490"/>
    </source>
</evidence>
<dbReference type="FunFam" id="3.30.70.1660:FF:000002">
    <property type="entry name" value="Peptide chain release factor 1"/>
    <property type="match status" value="1"/>
</dbReference>
<keyword evidence="9" id="KW-0175">Coiled coil</keyword>
<dbReference type="GO" id="GO:0005829">
    <property type="term" value="C:cytosol"/>
    <property type="evidence" value="ECO:0007669"/>
    <property type="project" value="UniProtKB-ARBA"/>
</dbReference>
<dbReference type="SUPFAM" id="SSF75620">
    <property type="entry name" value="Release factor"/>
    <property type="match status" value="1"/>
</dbReference>
<dbReference type="InterPro" id="IPR005139">
    <property type="entry name" value="PCRF"/>
</dbReference>
<accession>A0A6N7XHI1</accession>
<evidence type="ECO:0000256" key="6">
    <source>
        <dbReference type="ARBA" id="ARBA00022917"/>
    </source>
</evidence>
<dbReference type="AlphaFoldDB" id="A0A6N7XHI1"/>
<feature type="modified residue" description="N5-methylglutamine" evidence="8">
    <location>
        <position position="233"/>
    </location>
</feature>
<comment type="subcellular location">
    <subcellularLocation>
        <location evidence="2 8">Cytoplasm</location>
    </subcellularLocation>
</comment>
<dbReference type="PROSITE" id="PS00745">
    <property type="entry name" value="RF_PROK_I"/>
    <property type="match status" value="1"/>
</dbReference>
<evidence type="ECO:0000313" key="12">
    <source>
        <dbReference type="Proteomes" id="UP000469523"/>
    </source>
</evidence>
<keyword evidence="12" id="KW-1185">Reference proteome</keyword>
<evidence type="ECO:0000259" key="10">
    <source>
        <dbReference type="PROSITE" id="PS00745"/>
    </source>
</evidence>
<dbReference type="Gene3D" id="6.10.140.1950">
    <property type="match status" value="1"/>
</dbReference>
<sequence>MLDKLASIEARYNELGEKVIDMEVINDRELWQKLMKEHSDIEPIVFKYREFRETRDGLEDAKEMLRDKLDDEMKELVKEEIKELETNLDTIEEELRVLLIPKDPNDHKNVIVEIRGGAGGDEAALFSGVLFRMYSRYAERNRWKVEVMSSNEIGIGGFKEVIFMIKGKGAYSRLKYESGVHRVQRVPETEASGRIHTSTSTVAVLPEAEDVDIEIQEKDLKIDIYRSSGAGGQHVNTTDSAVRITHIPTGVVVACQDERSQIKNREKAMKILKTRIYDQMLMDQEAEIAQERKGQVGSGDRSERIRTYNFPQGRVTDHRINLTLYKLDAFVDGDLDEMIDSLITSDQAEKLSGE</sequence>
<comment type="function">
    <text evidence="1 8">Peptide chain release factor 1 directs the termination of translation in response to the peptide chain termination codons UAG and UAA.</text>
</comment>
<dbReference type="PANTHER" id="PTHR43804">
    <property type="entry name" value="LD18447P"/>
    <property type="match status" value="1"/>
</dbReference>
<dbReference type="EMBL" id="VUNQ01000002">
    <property type="protein sequence ID" value="MSU00182.1"/>
    <property type="molecule type" value="Genomic_DNA"/>
</dbReference>
<dbReference type="SMART" id="SM00937">
    <property type="entry name" value="PCRF"/>
    <property type="match status" value="1"/>
</dbReference>
<keyword evidence="4 8" id="KW-0488">Methylation</keyword>
<dbReference type="NCBIfam" id="TIGR00019">
    <property type="entry name" value="prfA"/>
    <property type="match status" value="1"/>
</dbReference>
<dbReference type="Gene3D" id="3.30.70.1660">
    <property type="match status" value="2"/>
</dbReference>
<evidence type="ECO:0000313" key="11">
    <source>
        <dbReference type="EMBL" id="MSU00182.1"/>
    </source>
</evidence>
<dbReference type="InterPro" id="IPR004373">
    <property type="entry name" value="RF-1"/>
</dbReference>
<dbReference type="PANTHER" id="PTHR43804:SF7">
    <property type="entry name" value="LD18447P"/>
    <property type="match status" value="1"/>
</dbReference>